<dbReference type="InterPro" id="IPR008259">
    <property type="entry name" value="FMN_hydac_DH_AS"/>
</dbReference>
<feature type="binding site" evidence="7">
    <location>
        <position position="282"/>
    </location>
    <ligand>
        <name>glyoxylate</name>
        <dbReference type="ChEBI" id="CHEBI:36655"/>
    </ligand>
</feature>
<comment type="cofactor">
    <cofactor evidence="1">
        <name>FMN</name>
        <dbReference type="ChEBI" id="CHEBI:58210"/>
    </cofactor>
</comment>
<dbReference type="PROSITE" id="PS51349">
    <property type="entry name" value="FMN_HYDROXY_ACID_DH_2"/>
    <property type="match status" value="1"/>
</dbReference>
<proteinExistence type="inferred from homology"/>
<evidence type="ECO:0000259" key="8">
    <source>
        <dbReference type="PROSITE" id="PS51349"/>
    </source>
</evidence>
<evidence type="ECO:0000256" key="3">
    <source>
        <dbReference type="ARBA" id="ARBA00022643"/>
    </source>
</evidence>
<feature type="binding site" evidence="7">
    <location>
        <position position="134"/>
    </location>
    <ligand>
        <name>FMN</name>
        <dbReference type="ChEBI" id="CHEBI:58210"/>
    </ligand>
</feature>
<evidence type="ECO:0000256" key="1">
    <source>
        <dbReference type="ARBA" id="ARBA00001917"/>
    </source>
</evidence>
<dbReference type="CDD" id="cd02809">
    <property type="entry name" value="alpha_hydroxyacid_oxid_FMN"/>
    <property type="match status" value="1"/>
</dbReference>
<feature type="binding site" evidence="7">
    <location>
        <begin position="336"/>
        <end position="337"/>
    </location>
    <ligand>
        <name>FMN</name>
        <dbReference type="ChEBI" id="CHEBI:58210"/>
    </ligand>
</feature>
<reference evidence="9 10" key="1">
    <citation type="submission" date="2019-06" db="EMBL/GenBank/DDBJ databases">
        <title>Genome sequence of Rhodobacteraceae bacterium D4M1.</title>
        <authorList>
            <person name="Cao J."/>
        </authorList>
    </citation>
    <scope>NUCLEOTIDE SEQUENCE [LARGE SCALE GENOMIC DNA]</scope>
    <source>
        <strain evidence="9 10">D4M1</strain>
        <plasmid evidence="10">pd4m1c</plasmid>
    </source>
</reference>
<evidence type="ECO:0000256" key="5">
    <source>
        <dbReference type="ARBA" id="ARBA00024042"/>
    </source>
</evidence>
<feature type="binding site" evidence="7">
    <location>
        <position position="136"/>
    </location>
    <ligand>
        <name>glyoxylate</name>
        <dbReference type="ChEBI" id="CHEBI:36655"/>
    </ligand>
</feature>
<dbReference type="KEGG" id="ppru:FDP22_22160"/>
<geneLocation type="plasmid" evidence="10">
    <name>pd4m1c</name>
</geneLocation>
<evidence type="ECO:0000313" key="10">
    <source>
        <dbReference type="Proteomes" id="UP000305888"/>
    </source>
</evidence>
<evidence type="ECO:0000256" key="6">
    <source>
        <dbReference type="PIRSR" id="PIRSR000138-1"/>
    </source>
</evidence>
<feature type="binding site" evidence="7">
    <location>
        <position position="113"/>
    </location>
    <ligand>
        <name>FMN</name>
        <dbReference type="ChEBI" id="CHEBI:58210"/>
    </ligand>
</feature>
<evidence type="ECO:0000256" key="7">
    <source>
        <dbReference type="PIRSR" id="PIRSR000138-2"/>
    </source>
</evidence>
<dbReference type="GO" id="GO:0010181">
    <property type="term" value="F:FMN binding"/>
    <property type="evidence" value="ECO:0007669"/>
    <property type="project" value="InterPro"/>
</dbReference>
<evidence type="ECO:0000256" key="4">
    <source>
        <dbReference type="ARBA" id="ARBA00023002"/>
    </source>
</evidence>
<sequence>MSLFTRRAPESAEAYRAAARARMPRFAFDFIDGGAGTEAGLARNRAAFTEALLMPRALVNTEAPISTARSFLGREWRLPFGIPPIGLAGIAWPGVDRILAAAAERHGVPYVASTPSTDTLEALKQVAPGSGMFQLYVGRSAEITDDLVARAEAAGYTDLVVTVDVPRPGKRLRDLRNGFGLPLRPGPRMVLDLLTHPAWSLAMARAGAPRFANLERYAAPGANARSLAELMAGQSSGRLDWALLARLRQRWSGRMVVKGILNPEDAARAVGEGADAVVVSNHGGRQLDSAPAPLTAIRAVRDRVGTQVPLALDGGVRSGEDILKALNAGADFVFLGRPFLFAVAARGAEGAEALFALLAAELESALAQTGLTALPGHD</sequence>
<name>A0A5B8FJ69_9RHOB</name>
<dbReference type="OrthoDB" id="9770452at2"/>
<accession>A0A5B8FJ69</accession>
<dbReference type="InterPro" id="IPR037396">
    <property type="entry name" value="FMN_HAD"/>
</dbReference>
<feature type="binding site" evidence="7">
    <location>
        <position position="258"/>
    </location>
    <ligand>
        <name>FMN</name>
        <dbReference type="ChEBI" id="CHEBI:58210"/>
    </ligand>
</feature>
<dbReference type="PANTHER" id="PTHR10578">
    <property type="entry name" value="S -2-HYDROXY-ACID OXIDASE-RELATED"/>
    <property type="match status" value="1"/>
</dbReference>
<dbReference type="InterPro" id="IPR012133">
    <property type="entry name" value="Alpha-hydoxy_acid_DH_FMN"/>
</dbReference>
<keyword evidence="2 7" id="KW-0285">Flavoprotein</keyword>
<keyword evidence="4" id="KW-0560">Oxidoreductase</keyword>
<evidence type="ECO:0000313" key="9">
    <source>
        <dbReference type="EMBL" id="QDL94581.1"/>
    </source>
</evidence>
<dbReference type="InterPro" id="IPR000262">
    <property type="entry name" value="FMN-dep_DH"/>
</dbReference>
<dbReference type="PANTHER" id="PTHR10578:SF107">
    <property type="entry name" value="2-HYDROXYACID OXIDASE 1"/>
    <property type="match status" value="1"/>
</dbReference>
<dbReference type="GO" id="GO:0009060">
    <property type="term" value="P:aerobic respiration"/>
    <property type="evidence" value="ECO:0007669"/>
    <property type="project" value="TreeGrafter"/>
</dbReference>
<feature type="binding site" evidence="7">
    <location>
        <position position="280"/>
    </location>
    <ligand>
        <name>FMN</name>
        <dbReference type="ChEBI" id="CHEBI:58210"/>
    </ligand>
</feature>
<evidence type="ECO:0000256" key="2">
    <source>
        <dbReference type="ARBA" id="ARBA00022630"/>
    </source>
</evidence>
<feature type="binding site" evidence="7">
    <location>
        <position position="162"/>
    </location>
    <ligand>
        <name>FMN</name>
        <dbReference type="ChEBI" id="CHEBI:58210"/>
    </ligand>
</feature>
<gene>
    <name evidence="9" type="ORF">FDP22_22160</name>
</gene>
<feature type="active site" description="Proton acceptor" evidence="6">
    <location>
        <position position="282"/>
    </location>
</feature>
<dbReference type="GO" id="GO:0005886">
    <property type="term" value="C:plasma membrane"/>
    <property type="evidence" value="ECO:0007669"/>
    <property type="project" value="TreeGrafter"/>
</dbReference>
<feature type="binding site" evidence="7">
    <location>
        <begin position="313"/>
        <end position="317"/>
    </location>
    <ligand>
        <name>FMN</name>
        <dbReference type="ChEBI" id="CHEBI:58210"/>
    </ligand>
</feature>
<dbReference type="InterPro" id="IPR013785">
    <property type="entry name" value="Aldolase_TIM"/>
</dbReference>
<comment type="similarity">
    <text evidence="5">Belongs to the FMN-dependent alpha-hydroxy acid dehydrogenase family.</text>
</comment>
<dbReference type="SUPFAM" id="SSF51395">
    <property type="entry name" value="FMN-linked oxidoreductases"/>
    <property type="match status" value="1"/>
</dbReference>
<organism evidence="9 10">
    <name type="scientific">Paroceanicella profunda</name>
    <dbReference type="NCBI Taxonomy" id="2579971"/>
    <lineage>
        <taxon>Bacteria</taxon>
        <taxon>Pseudomonadati</taxon>
        <taxon>Pseudomonadota</taxon>
        <taxon>Alphaproteobacteria</taxon>
        <taxon>Rhodobacterales</taxon>
        <taxon>Paracoccaceae</taxon>
        <taxon>Paroceanicella</taxon>
    </lineage>
</organism>
<dbReference type="Pfam" id="PF01070">
    <property type="entry name" value="FMN_dh"/>
    <property type="match status" value="1"/>
</dbReference>
<dbReference type="PIRSF" id="PIRSF000138">
    <property type="entry name" value="Al-hdrx_acd_dh"/>
    <property type="match status" value="1"/>
</dbReference>
<keyword evidence="10" id="KW-1185">Reference proteome</keyword>
<keyword evidence="3 7" id="KW-0288">FMN</keyword>
<feature type="binding site" evidence="7">
    <location>
        <begin position="84"/>
        <end position="86"/>
    </location>
    <ligand>
        <name>FMN</name>
        <dbReference type="ChEBI" id="CHEBI:58210"/>
    </ligand>
</feature>
<feature type="binding site" evidence="7">
    <location>
        <position position="171"/>
    </location>
    <ligand>
        <name>glyoxylate</name>
        <dbReference type="ChEBI" id="CHEBI:36655"/>
    </ligand>
</feature>
<dbReference type="EMBL" id="CP040821">
    <property type="protein sequence ID" value="QDL94581.1"/>
    <property type="molecule type" value="Genomic_DNA"/>
</dbReference>
<feature type="binding site" evidence="7">
    <location>
        <position position="285"/>
    </location>
    <ligand>
        <name>glyoxylate</name>
        <dbReference type="ChEBI" id="CHEBI:36655"/>
    </ligand>
</feature>
<dbReference type="Gene3D" id="3.20.20.70">
    <property type="entry name" value="Aldolase class I"/>
    <property type="match status" value="1"/>
</dbReference>
<dbReference type="RefSeq" id="WP_138577032.1">
    <property type="nucleotide sequence ID" value="NZ_CP040821.1"/>
</dbReference>
<protein>
    <submittedName>
        <fullName evidence="9">Alpha-hydroxy-acid oxidizing protein</fullName>
    </submittedName>
</protein>
<dbReference type="PROSITE" id="PS00557">
    <property type="entry name" value="FMN_HYDROXY_ACID_DH_1"/>
    <property type="match status" value="1"/>
</dbReference>
<dbReference type="AlphaFoldDB" id="A0A5B8FJ69"/>
<feature type="domain" description="FMN hydroxy acid dehydrogenase" evidence="8">
    <location>
        <begin position="4"/>
        <end position="378"/>
    </location>
</feature>
<dbReference type="Proteomes" id="UP000305888">
    <property type="component" value="Plasmid pD4M1C"/>
</dbReference>
<dbReference type="GO" id="GO:0004459">
    <property type="term" value="F:L-lactate dehydrogenase (NAD+) activity"/>
    <property type="evidence" value="ECO:0007669"/>
    <property type="project" value="TreeGrafter"/>
</dbReference>
<keyword evidence="9" id="KW-0614">Plasmid</keyword>